<evidence type="ECO:0000256" key="4">
    <source>
        <dbReference type="ARBA" id="ARBA00022741"/>
    </source>
</evidence>
<dbReference type="OrthoDB" id="9763290at2"/>
<dbReference type="InterPro" id="IPR033738">
    <property type="entry name" value="AsnB_N"/>
</dbReference>
<evidence type="ECO:0000256" key="3">
    <source>
        <dbReference type="ARBA" id="ARBA00012737"/>
    </source>
</evidence>
<dbReference type="InterPro" id="IPR029055">
    <property type="entry name" value="Ntn_hydrolases_N"/>
</dbReference>
<feature type="binding site" evidence="9">
    <location>
        <begin position="372"/>
        <end position="373"/>
    </location>
    <ligand>
        <name>ATP</name>
        <dbReference type="ChEBI" id="CHEBI:30616"/>
    </ligand>
</feature>
<dbReference type="SUPFAM" id="SSF52402">
    <property type="entry name" value="Adenine nucleotide alpha hydrolases-like"/>
    <property type="match status" value="1"/>
</dbReference>
<dbReference type="AlphaFoldDB" id="Q8ECG7"/>
<dbReference type="Proteomes" id="UP000008186">
    <property type="component" value="Chromosome"/>
</dbReference>
<keyword evidence="8" id="KW-0028">Amino-acid biosynthesis</keyword>
<evidence type="ECO:0000256" key="5">
    <source>
        <dbReference type="ARBA" id="ARBA00022840"/>
    </source>
</evidence>
<sequence>MCGFAGFFNTSNLTDHARILECMGLELFNRGPDSFGIWFNSDDRIGLVHRRLAIVDLSAAGHQPMTSDSGRYIISYNGEIYNHQELRDELESIRQYNWRGHSDTETLLAAIEQWGLKITLQKATGMFGIALWDTLNKELYLARDRFGEKPVYYGLHKDAFIFASQLNAFRAYPDFKPEINRDSITLLLRHNYIPAPYSIYSDIHKLLPATILKLDSNNNISLETYWSAKDIMSNASSTETDLPVGKQVEALENTLKKAVALQMSADVPLGAFLSGGVDSSLIVSLMQAQSNKPVKTFSIGFDDPRFNEAVFAKEVAKHLGTEHTELYLTAEDALEVIPKLAEIYDEPFSDSSQIPTFLVSKIARQYVTVSLSGDAGDELFCGYNRYLMTSKVWKRLSVLPVFLRSFLANVFTFVPVNVWNLFGKLLPSRLQLSNLGDKLHKAAAVLACRDVEQLYLGLVSHWQNPEQVVLGSKEPLTVLTDPKRKANFSDPILQMMAQDTLSYLTDDILVKVDRAAMAVSLETRVPFLDHSVLEHAWRLSLDLKLRDGKTKWCLREILYKYVPKDLIERPKMGFAVPLDAWLRGPLKVWADNLLAAERLRQEGFFDAELIDRMWQEHKSGKRNWQYQLWDILMFQSWYEKYHK</sequence>
<evidence type="ECO:0000256" key="6">
    <source>
        <dbReference type="ARBA" id="ARBA00022962"/>
    </source>
</evidence>
<comment type="similarity">
    <text evidence="2">Belongs to the asparagine synthetase family.</text>
</comment>
<comment type="catalytic activity">
    <reaction evidence="7">
        <text>L-aspartate + L-glutamine + ATP + H2O = L-asparagine + L-glutamate + AMP + diphosphate + H(+)</text>
        <dbReference type="Rhea" id="RHEA:12228"/>
        <dbReference type="ChEBI" id="CHEBI:15377"/>
        <dbReference type="ChEBI" id="CHEBI:15378"/>
        <dbReference type="ChEBI" id="CHEBI:29985"/>
        <dbReference type="ChEBI" id="CHEBI:29991"/>
        <dbReference type="ChEBI" id="CHEBI:30616"/>
        <dbReference type="ChEBI" id="CHEBI:33019"/>
        <dbReference type="ChEBI" id="CHEBI:58048"/>
        <dbReference type="ChEBI" id="CHEBI:58359"/>
        <dbReference type="ChEBI" id="CHEBI:456215"/>
        <dbReference type="EC" id="6.3.5.4"/>
    </reaction>
</comment>
<dbReference type="Gene3D" id="3.40.50.620">
    <property type="entry name" value="HUPs"/>
    <property type="match status" value="1"/>
</dbReference>
<dbReference type="InterPro" id="IPR001962">
    <property type="entry name" value="Asn_synthase"/>
</dbReference>
<dbReference type="EC" id="6.3.5.4" evidence="3"/>
<evidence type="ECO:0000313" key="13">
    <source>
        <dbReference type="Proteomes" id="UP000008186"/>
    </source>
</evidence>
<dbReference type="STRING" id="211586.SO_3175"/>
<evidence type="ECO:0000256" key="9">
    <source>
        <dbReference type="PIRSR" id="PIRSR001589-2"/>
    </source>
</evidence>
<reference evidence="12 13" key="3">
    <citation type="journal article" date="2008" name="Appl. Environ. Microbiol.">
        <title>Identification of mobile elements and pseudogenes in the Shewanella oneidensis MR-1 genome.</title>
        <authorList>
            <person name="Romine M.F."/>
            <person name="Carlson T.S."/>
            <person name="Norbeck A.D."/>
            <person name="McCue L.A."/>
            <person name="Lipton M.S."/>
        </authorList>
    </citation>
    <scope>NUCLEOTIDE SEQUENCE [LARGE SCALE GENOMIC DNA]</scope>
    <source>
        <strain evidence="13">ATCC 700550 / JCM 31522 / CIP 106686 / LMG 19005 / NCIMB 14063 / MR-1</strain>
    </source>
</reference>
<evidence type="ECO:0000256" key="1">
    <source>
        <dbReference type="ARBA" id="ARBA00005187"/>
    </source>
</evidence>
<dbReference type="NCBIfam" id="TIGR01536">
    <property type="entry name" value="asn_synth_AEB"/>
    <property type="match status" value="1"/>
</dbReference>
<dbReference type="SUPFAM" id="SSF56235">
    <property type="entry name" value="N-terminal nucleophile aminohydrolases (Ntn hydrolases)"/>
    <property type="match status" value="1"/>
</dbReference>
<feature type="active site" description="For GATase activity" evidence="8">
    <location>
        <position position="2"/>
    </location>
</feature>
<dbReference type="Gene3D" id="3.60.20.10">
    <property type="entry name" value="Glutamine Phosphoribosylpyrophosphate, subunit 1, domain 1"/>
    <property type="match status" value="1"/>
</dbReference>
<reference evidence="12 13" key="2">
    <citation type="journal article" date="2005" name="Proteomics">
        <title>Global detection and characterization of hypothetical proteins in Shewanella oneidensis MR-1 using LC-MS based proteomics.</title>
        <authorList>
            <person name="Elias D.A."/>
            <person name="Monroe M.E."/>
            <person name="Marshall M.J."/>
            <person name="Romine M.F."/>
            <person name="Belieav A.S."/>
            <person name="Fredrickson J.K."/>
            <person name="Anderson G.A."/>
            <person name="Smith R.D."/>
            <person name="Lipton M.S."/>
        </authorList>
    </citation>
    <scope>NUCLEOTIDE SEQUENCE [LARGE SCALE GENOMIC DNA]</scope>
    <source>
        <strain evidence="13">ATCC 700550 / JCM 31522 / CIP 106686 / LMG 19005 / NCIMB 14063 / MR-1</strain>
    </source>
</reference>
<feature type="binding site" evidence="9">
    <location>
        <position position="103"/>
    </location>
    <ligand>
        <name>L-glutamine</name>
        <dbReference type="ChEBI" id="CHEBI:58359"/>
    </ligand>
</feature>
<reference evidence="12 13" key="4">
    <citation type="journal article" date="2011" name="BMC Genomics">
        <title>Genome-wide protein localization prediction strategies for gram negative bacteria.</title>
        <authorList>
            <person name="Romine M.F."/>
        </authorList>
    </citation>
    <scope>NUCLEOTIDE SEQUENCE [LARGE SCALE GENOMIC DNA]</scope>
    <source>
        <strain evidence="13">ATCC 700550 / JCM 31522 / CIP 106686 / LMG 19005 / NCIMB 14063 / MR-1</strain>
    </source>
</reference>
<dbReference type="InterPro" id="IPR051786">
    <property type="entry name" value="ASN_synthetase/amidase"/>
</dbReference>
<keyword evidence="5 9" id="KW-0067">ATP-binding</keyword>
<dbReference type="PANTHER" id="PTHR43284:SF1">
    <property type="entry name" value="ASPARAGINE SYNTHETASE"/>
    <property type="match status" value="1"/>
</dbReference>
<dbReference type="PaxDb" id="211586-SO_3175"/>
<dbReference type="KEGG" id="son:SO_3175"/>
<dbReference type="PIRSF" id="PIRSF001589">
    <property type="entry name" value="Asn_synthetase_glu-h"/>
    <property type="match status" value="1"/>
</dbReference>
<dbReference type="InterPro" id="IPR017932">
    <property type="entry name" value="GATase_2_dom"/>
</dbReference>
<dbReference type="eggNOG" id="COG0367">
    <property type="taxonomic scope" value="Bacteria"/>
</dbReference>
<dbReference type="PhylomeDB" id="Q8ECG7"/>
<dbReference type="GO" id="GO:0005524">
    <property type="term" value="F:ATP binding"/>
    <property type="evidence" value="ECO:0007669"/>
    <property type="project" value="UniProtKB-KW"/>
</dbReference>
<evidence type="ECO:0000313" key="12">
    <source>
        <dbReference type="EMBL" id="AAN56175.1"/>
    </source>
</evidence>
<dbReference type="Pfam" id="PF13522">
    <property type="entry name" value="GATase_6"/>
    <property type="match status" value="1"/>
</dbReference>
<evidence type="ECO:0000256" key="7">
    <source>
        <dbReference type="ARBA" id="ARBA00048741"/>
    </source>
</evidence>
<keyword evidence="8" id="KW-0061">Asparagine biosynthesis</keyword>
<keyword evidence="6 8" id="KW-0315">Glutamine amidotransferase</keyword>
<dbReference type="GO" id="GO:0004066">
    <property type="term" value="F:asparagine synthase (glutamine-hydrolyzing) activity"/>
    <property type="evidence" value="ECO:0007669"/>
    <property type="project" value="UniProtKB-EC"/>
</dbReference>
<keyword evidence="4 9" id="KW-0547">Nucleotide-binding</keyword>
<dbReference type="GO" id="GO:0006529">
    <property type="term" value="P:asparagine biosynthetic process"/>
    <property type="evidence" value="ECO:0007669"/>
    <property type="project" value="UniProtKB-KW"/>
</dbReference>
<keyword evidence="13" id="KW-1185">Reference proteome</keyword>
<dbReference type="CDD" id="cd01991">
    <property type="entry name" value="Asn_synthase_B_C"/>
    <property type="match status" value="1"/>
</dbReference>
<dbReference type="Pfam" id="PF00733">
    <property type="entry name" value="Asn_synthase"/>
    <property type="match status" value="1"/>
</dbReference>
<dbReference type="RefSeq" id="WP_011073062.1">
    <property type="nucleotide sequence ID" value="NC_004347.2"/>
</dbReference>
<comment type="pathway">
    <text evidence="1">Amino-acid biosynthesis; L-asparagine biosynthesis; L-asparagine from L-aspartate (L-Gln route): step 1/1.</text>
</comment>
<dbReference type="InterPro" id="IPR006426">
    <property type="entry name" value="Asn_synth_AEB"/>
</dbReference>
<dbReference type="PROSITE" id="PS51278">
    <property type="entry name" value="GATASE_TYPE_2"/>
    <property type="match status" value="1"/>
</dbReference>
<feature type="binding site" evidence="9">
    <location>
        <position position="299"/>
    </location>
    <ligand>
        <name>ATP</name>
        <dbReference type="ChEBI" id="CHEBI:30616"/>
    </ligand>
</feature>
<name>Q8ECG7_SHEON</name>
<evidence type="ECO:0000256" key="8">
    <source>
        <dbReference type="PIRSR" id="PIRSR001589-1"/>
    </source>
</evidence>
<dbReference type="EMBL" id="AE014299">
    <property type="protein sequence ID" value="AAN56175.1"/>
    <property type="molecule type" value="Genomic_DNA"/>
</dbReference>
<feature type="domain" description="Glutamine amidotransferase type-2" evidence="11">
    <location>
        <begin position="2"/>
        <end position="217"/>
    </location>
</feature>
<evidence type="ECO:0000256" key="2">
    <source>
        <dbReference type="ARBA" id="ARBA00005752"/>
    </source>
</evidence>
<reference evidence="12 13" key="1">
    <citation type="journal article" date="2002" name="Nat. Biotechnol.">
        <title>Genome sequence of the dissimilatory metal ion-reducing bacterium Shewanella oneidensis.</title>
        <authorList>
            <person name="Heidelberg J.F."/>
            <person name="Paulsen I.T."/>
            <person name="Nelson K.E."/>
            <person name="Gaidos E.J."/>
            <person name="Nelson W.C."/>
            <person name="Read T.D."/>
            <person name="Eisen J.A."/>
            <person name="Seshadri R."/>
            <person name="Ward N."/>
            <person name="Methe B."/>
            <person name="Clayton R.A."/>
            <person name="Meyer T."/>
            <person name="Tsapin A."/>
            <person name="Scott J."/>
            <person name="Beanan M."/>
            <person name="Brinkac L."/>
            <person name="Daugherty S."/>
            <person name="DeBoy R.T."/>
            <person name="Dodson R.J."/>
            <person name="Durkin A.S."/>
            <person name="Haft D.H."/>
            <person name="Kolonay J.F."/>
            <person name="Madupu R."/>
            <person name="Peterson J.D."/>
            <person name="Umayam L.A."/>
            <person name="White O."/>
            <person name="Wolf A.M."/>
            <person name="Vamathevan J."/>
            <person name="Weidman J."/>
            <person name="Impraim M."/>
            <person name="Lee K."/>
            <person name="Berry K."/>
            <person name="Lee C."/>
            <person name="Mueller J."/>
            <person name="Khouri H."/>
            <person name="Gill J."/>
            <person name="Utterback T.R."/>
            <person name="McDonald L.A."/>
            <person name="Feldblyum T.V."/>
            <person name="Smith H.O."/>
            <person name="Venter J.C."/>
            <person name="Nealson K.H."/>
            <person name="Fraser C.M."/>
        </authorList>
    </citation>
    <scope>NUCLEOTIDE SEQUENCE [LARGE SCALE GENOMIC DNA]</scope>
    <source>
        <strain evidence="13">ATCC 700550 / JCM 31522 / CIP 106686 / LMG 19005 / NCIMB 14063 / MR-1</strain>
    </source>
</reference>
<gene>
    <name evidence="12" type="primary">wbpQ</name>
    <name evidence="12" type="ordered locus">SO_3175</name>
</gene>
<accession>Q8ECG7</accession>
<evidence type="ECO:0000256" key="10">
    <source>
        <dbReference type="PIRSR" id="PIRSR001589-3"/>
    </source>
</evidence>
<feature type="site" description="Important for beta-aspartyl-AMP intermediate formation" evidence="10">
    <location>
        <position position="374"/>
    </location>
</feature>
<proteinExistence type="inferred from homology"/>
<dbReference type="CDD" id="cd00712">
    <property type="entry name" value="AsnB"/>
    <property type="match status" value="1"/>
</dbReference>
<dbReference type="PANTHER" id="PTHR43284">
    <property type="entry name" value="ASPARAGINE SYNTHETASE (GLUTAMINE-HYDROLYZING)"/>
    <property type="match status" value="1"/>
</dbReference>
<dbReference type="HOGENOM" id="CLU_014658_3_1_6"/>
<dbReference type="InterPro" id="IPR014729">
    <property type="entry name" value="Rossmann-like_a/b/a_fold"/>
</dbReference>
<protein>
    <recommendedName>
        <fullName evidence="3">asparagine synthase (glutamine-hydrolyzing)</fullName>
        <ecNumber evidence="3">6.3.5.4</ecNumber>
    </recommendedName>
</protein>
<organism evidence="12 13">
    <name type="scientific">Shewanella oneidensis (strain ATCC 700550 / JCM 31522 / CIP 106686 / LMG 19005 / NCIMB 14063 / MR-1)</name>
    <dbReference type="NCBI Taxonomy" id="211586"/>
    <lineage>
        <taxon>Bacteria</taxon>
        <taxon>Pseudomonadati</taxon>
        <taxon>Pseudomonadota</taxon>
        <taxon>Gammaproteobacteria</taxon>
        <taxon>Alteromonadales</taxon>
        <taxon>Shewanellaceae</taxon>
        <taxon>Shewanella</taxon>
    </lineage>
</organism>
<dbReference type="PATRIC" id="fig|1028802.3.peg.685"/>
<dbReference type="BioCyc" id="SONE211586:G1GMP-2954-MONOMER"/>
<evidence type="ECO:0000259" key="11">
    <source>
        <dbReference type="PROSITE" id="PS51278"/>
    </source>
</evidence>